<reference evidence="15 16" key="1">
    <citation type="submission" date="2017-09" db="EMBL/GenBank/DDBJ databases">
        <authorList>
            <person name="Ehlers B."/>
            <person name="Leendertz F.H."/>
        </authorList>
    </citation>
    <scope>NUCLEOTIDE SEQUENCE [LARGE SCALE GENOMIC DNA]</scope>
    <source>
        <strain evidence="15 16">USBA 140</strain>
    </source>
</reference>
<dbReference type="FunFam" id="3.30.565.10:FF:000006">
    <property type="entry name" value="Sensor histidine kinase WalK"/>
    <property type="match status" value="1"/>
</dbReference>
<dbReference type="InterPro" id="IPR036890">
    <property type="entry name" value="HATPase_C_sf"/>
</dbReference>
<evidence type="ECO:0000313" key="16">
    <source>
        <dbReference type="Proteomes" id="UP000219621"/>
    </source>
</evidence>
<evidence type="ECO:0000256" key="6">
    <source>
        <dbReference type="ARBA" id="ARBA00022679"/>
    </source>
</evidence>
<evidence type="ECO:0000256" key="12">
    <source>
        <dbReference type="SAM" id="Phobius"/>
    </source>
</evidence>
<keyword evidence="10" id="KW-0902">Two-component regulatory system</keyword>
<dbReference type="SUPFAM" id="SSF55874">
    <property type="entry name" value="ATPase domain of HSP90 chaperone/DNA topoisomerase II/histidine kinase"/>
    <property type="match status" value="1"/>
</dbReference>
<dbReference type="InterPro" id="IPR004358">
    <property type="entry name" value="Sig_transdc_His_kin-like_C"/>
</dbReference>
<dbReference type="RefSeq" id="WP_245913523.1">
    <property type="nucleotide sequence ID" value="NZ_OCNJ01000008.1"/>
</dbReference>
<keyword evidence="11 12" id="KW-0472">Membrane</keyword>
<evidence type="ECO:0000256" key="10">
    <source>
        <dbReference type="ARBA" id="ARBA00023012"/>
    </source>
</evidence>
<evidence type="ECO:0000256" key="9">
    <source>
        <dbReference type="ARBA" id="ARBA00022840"/>
    </source>
</evidence>
<evidence type="ECO:0000256" key="3">
    <source>
        <dbReference type="ARBA" id="ARBA00012438"/>
    </source>
</evidence>
<dbReference type="PROSITE" id="PS50109">
    <property type="entry name" value="HIS_KIN"/>
    <property type="match status" value="1"/>
</dbReference>
<keyword evidence="16" id="KW-1185">Reference proteome</keyword>
<proteinExistence type="predicted"/>
<keyword evidence="7" id="KW-0547">Nucleotide-binding</keyword>
<dbReference type="InterPro" id="IPR036097">
    <property type="entry name" value="HisK_dim/P_sf"/>
</dbReference>
<dbReference type="Gene3D" id="3.30.565.10">
    <property type="entry name" value="Histidine kinase-like ATPase, C-terminal domain"/>
    <property type="match status" value="1"/>
</dbReference>
<keyword evidence="8 15" id="KW-0418">Kinase</keyword>
<dbReference type="SMART" id="SM00387">
    <property type="entry name" value="HATPase_c"/>
    <property type="match status" value="1"/>
</dbReference>
<accession>A0A286GU24</accession>
<evidence type="ECO:0000256" key="4">
    <source>
        <dbReference type="ARBA" id="ARBA00022475"/>
    </source>
</evidence>
<dbReference type="SUPFAM" id="SSF55785">
    <property type="entry name" value="PYP-like sensor domain (PAS domain)"/>
    <property type="match status" value="1"/>
</dbReference>
<dbReference type="AlphaFoldDB" id="A0A286GU24"/>
<dbReference type="Pfam" id="PF02518">
    <property type="entry name" value="HATPase_c"/>
    <property type="match status" value="1"/>
</dbReference>
<keyword evidence="12" id="KW-0812">Transmembrane</keyword>
<dbReference type="InterPro" id="IPR013656">
    <property type="entry name" value="PAS_4"/>
</dbReference>
<dbReference type="GO" id="GO:0016036">
    <property type="term" value="P:cellular response to phosphate starvation"/>
    <property type="evidence" value="ECO:0007669"/>
    <property type="project" value="TreeGrafter"/>
</dbReference>
<dbReference type="InterPro" id="IPR003661">
    <property type="entry name" value="HisK_dim/P_dom"/>
</dbReference>
<dbReference type="InterPro" id="IPR005467">
    <property type="entry name" value="His_kinase_dom"/>
</dbReference>
<feature type="domain" description="Histidine kinase" evidence="13">
    <location>
        <begin position="264"/>
        <end position="494"/>
    </location>
</feature>
<dbReference type="Pfam" id="PF08448">
    <property type="entry name" value="PAS_4"/>
    <property type="match status" value="1"/>
</dbReference>
<dbReference type="EMBL" id="OCNJ01000008">
    <property type="protein sequence ID" value="SOD99067.1"/>
    <property type="molecule type" value="Genomic_DNA"/>
</dbReference>
<dbReference type="InterPro" id="IPR035965">
    <property type="entry name" value="PAS-like_dom_sf"/>
</dbReference>
<keyword evidence="4" id="KW-1003">Cell membrane</keyword>
<dbReference type="EC" id="2.7.13.3" evidence="3"/>
<dbReference type="GO" id="GO:0004721">
    <property type="term" value="F:phosphoprotein phosphatase activity"/>
    <property type="evidence" value="ECO:0007669"/>
    <property type="project" value="TreeGrafter"/>
</dbReference>
<dbReference type="CDD" id="cd00082">
    <property type="entry name" value="HisKA"/>
    <property type="match status" value="1"/>
</dbReference>
<evidence type="ECO:0000256" key="7">
    <source>
        <dbReference type="ARBA" id="ARBA00022741"/>
    </source>
</evidence>
<dbReference type="CDD" id="cd00130">
    <property type="entry name" value="PAS"/>
    <property type="match status" value="1"/>
</dbReference>
<evidence type="ECO:0000259" key="13">
    <source>
        <dbReference type="PROSITE" id="PS50109"/>
    </source>
</evidence>
<dbReference type="PROSITE" id="PS50112">
    <property type="entry name" value="PAS"/>
    <property type="match status" value="1"/>
</dbReference>
<keyword evidence="5" id="KW-0597">Phosphoprotein</keyword>
<feature type="transmembrane region" description="Helical" evidence="12">
    <location>
        <begin position="35"/>
        <end position="60"/>
    </location>
</feature>
<name>A0A286GU24_9PROT</name>
<dbReference type="Gene3D" id="1.10.287.130">
    <property type="match status" value="1"/>
</dbReference>
<evidence type="ECO:0000256" key="8">
    <source>
        <dbReference type="ARBA" id="ARBA00022777"/>
    </source>
</evidence>
<feature type="transmembrane region" description="Helical" evidence="12">
    <location>
        <begin position="67"/>
        <end position="86"/>
    </location>
</feature>
<organism evidence="15 16">
    <name type="scientific">Caenispirillum bisanense</name>
    <dbReference type="NCBI Taxonomy" id="414052"/>
    <lineage>
        <taxon>Bacteria</taxon>
        <taxon>Pseudomonadati</taxon>
        <taxon>Pseudomonadota</taxon>
        <taxon>Alphaproteobacteria</taxon>
        <taxon>Rhodospirillales</taxon>
        <taxon>Novispirillaceae</taxon>
        <taxon>Caenispirillum</taxon>
    </lineage>
</organism>
<dbReference type="Pfam" id="PF00512">
    <property type="entry name" value="HisKA"/>
    <property type="match status" value="1"/>
</dbReference>
<dbReference type="FunFam" id="1.10.287.130:FF:000008">
    <property type="entry name" value="Two-component sensor histidine kinase"/>
    <property type="match status" value="1"/>
</dbReference>
<comment type="catalytic activity">
    <reaction evidence="1">
        <text>ATP + protein L-histidine = ADP + protein N-phospho-L-histidine.</text>
        <dbReference type="EC" id="2.7.13.3"/>
    </reaction>
</comment>
<dbReference type="SMART" id="SM00388">
    <property type="entry name" value="HisKA"/>
    <property type="match status" value="1"/>
</dbReference>
<sequence>MTAAMAGGAAAVEDEMAEGFDTPAPPPGRRAPAPFARVIGLTALVCAPTAVAFIVMVLAGQLRVVPAMLWGVLIFAATAFLVRLFATDFYTAVSYIRRLVAEATPSPPAAPRLHWSEPARDVTAAAGQLARHWAGRWQKAEASARSTEAVLDSLPQPLFMVGADRRITWANDAARRFAGREARDTNLATVLRAPDVLEAVGEVMAGGAGRQLQFTQSAPSGRTFTLVVEPLPAPAADGSRVLLVLNDITTLVRMEEMRADFVANASHELRTPLASLLGFIETLRGPARDDTEARDRFLVIMQDQAERMRRLIEDLLSLSRIELHEHTPPTGTADVREILTRTVEGLEPQAHKKAMTVRLHVPDTIPAVPGERDELAQVFQNLLANALKYGREDTTVDVTAVVVPRGPANMPATSRGPCLRVSVRDRGEGIAKEHLPRLTERFYRVDTARSRKLGGTGLGLAIVKHIVARHRGALTIDSTVGEGSTFTVHLPLQAPGGPGTAS</sequence>
<keyword evidence="12" id="KW-1133">Transmembrane helix</keyword>
<evidence type="ECO:0000313" key="15">
    <source>
        <dbReference type="EMBL" id="SOD99067.1"/>
    </source>
</evidence>
<dbReference type="InterPro" id="IPR003594">
    <property type="entry name" value="HATPase_dom"/>
</dbReference>
<keyword evidence="9" id="KW-0067">ATP-binding</keyword>
<dbReference type="SUPFAM" id="SSF47384">
    <property type="entry name" value="Homodimeric domain of signal transducing histidine kinase"/>
    <property type="match status" value="1"/>
</dbReference>
<dbReference type="Gene3D" id="3.30.450.20">
    <property type="entry name" value="PAS domain"/>
    <property type="match status" value="1"/>
</dbReference>
<dbReference type="PANTHER" id="PTHR45453:SF1">
    <property type="entry name" value="PHOSPHATE REGULON SENSOR PROTEIN PHOR"/>
    <property type="match status" value="1"/>
</dbReference>
<dbReference type="GO" id="GO:0005886">
    <property type="term" value="C:plasma membrane"/>
    <property type="evidence" value="ECO:0007669"/>
    <property type="project" value="UniProtKB-SubCell"/>
</dbReference>
<comment type="subcellular location">
    <subcellularLocation>
        <location evidence="2">Cell membrane</location>
    </subcellularLocation>
</comment>
<dbReference type="InterPro" id="IPR050351">
    <property type="entry name" value="BphY/WalK/GraS-like"/>
</dbReference>
<evidence type="ECO:0000256" key="2">
    <source>
        <dbReference type="ARBA" id="ARBA00004236"/>
    </source>
</evidence>
<dbReference type="InterPro" id="IPR000014">
    <property type="entry name" value="PAS"/>
</dbReference>
<protein>
    <recommendedName>
        <fullName evidence="3">histidine kinase</fullName>
        <ecNumber evidence="3">2.7.13.3</ecNumber>
    </recommendedName>
</protein>
<feature type="domain" description="PAS" evidence="14">
    <location>
        <begin position="143"/>
        <end position="184"/>
    </location>
</feature>
<dbReference type="Proteomes" id="UP000219621">
    <property type="component" value="Unassembled WGS sequence"/>
</dbReference>
<evidence type="ECO:0000259" key="14">
    <source>
        <dbReference type="PROSITE" id="PS50112"/>
    </source>
</evidence>
<dbReference type="GO" id="GO:0005524">
    <property type="term" value="F:ATP binding"/>
    <property type="evidence" value="ECO:0007669"/>
    <property type="project" value="UniProtKB-KW"/>
</dbReference>
<evidence type="ECO:0000256" key="11">
    <source>
        <dbReference type="ARBA" id="ARBA00023136"/>
    </source>
</evidence>
<dbReference type="GO" id="GO:0000155">
    <property type="term" value="F:phosphorelay sensor kinase activity"/>
    <property type="evidence" value="ECO:0007669"/>
    <property type="project" value="InterPro"/>
</dbReference>
<dbReference type="PANTHER" id="PTHR45453">
    <property type="entry name" value="PHOSPHATE REGULON SENSOR PROTEIN PHOR"/>
    <property type="match status" value="1"/>
</dbReference>
<evidence type="ECO:0000256" key="5">
    <source>
        <dbReference type="ARBA" id="ARBA00022553"/>
    </source>
</evidence>
<dbReference type="PRINTS" id="PR00344">
    <property type="entry name" value="BCTRLSENSOR"/>
</dbReference>
<evidence type="ECO:0000256" key="1">
    <source>
        <dbReference type="ARBA" id="ARBA00000085"/>
    </source>
</evidence>
<keyword evidence="6" id="KW-0808">Transferase</keyword>
<gene>
    <name evidence="15" type="ORF">SAMN05421508_108208</name>
</gene>